<dbReference type="GO" id="GO:0003964">
    <property type="term" value="F:RNA-directed DNA polymerase activity"/>
    <property type="evidence" value="ECO:0007669"/>
    <property type="project" value="UniProtKB-KW"/>
</dbReference>
<evidence type="ECO:0000313" key="1">
    <source>
        <dbReference type="EMBL" id="PWV11136.1"/>
    </source>
</evidence>
<reference evidence="1 2" key="1">
    <citation type="journal article" date="2018" name="Microb. Genom.">
        <title>Expanding an expanded genome: long-read sequencing of Trypanosoma cruzi.</title>
        <authorList>
            <person name="Berna L."/>
            <person name="Rodriguez M."/>
            <person name="Chiribao M.L."/>
            <person name="Parodi-Talice A."/>
            <person name="Pita S."/>
            <person name="Rijo G."/>
            <person name="Alvarez-Valin F."/>
            <person name="Robello C."/>
        </authorList>
    </citation>
    <scope>NUCLEOTIDE SEQUENCE [LARGE SCALE GENOMIC DNA]</scope>
    <source>
        <strain evidence="1 2">TCC</strain>
    </source>
</reference>
<dbReference type="Proteomes" id="UP000246078">
    <property type="component" value="Unassembled WGS sequence"/>
</dbReference>
<protein>
    <submittedName>
        <fullName evidence="1">Putative Reverse transcriptase (RNA-dependent DNA polymerase)</fullName>
    </submittedName>
</protein>
<gene>
    <name evidence="1" type="ORF">C3747_62g210</name>
</gene>
<organism evidence="1 2">
    <name type="scientific">Trypanosoma cruzi</name>
    <dbReference type="NCBI Taxonomy" id="5693"/>
    <lineage>
        <taxon>Eukaryota</taxon>
        <taxon>Discoba</taxon>
        <taxon>Euglenozoa</taxon>
        <taxon>Kinetoplastea</taxon>
        <taxon>Metakinetoplastina</taxon>
        <taxon>Trypanosomatida</taxon>
        <taxon>Trypanosomatidae</taxon>
        <taxon>Trypanosoma</taxon>
        <taxon>Schizotrypanum</taxon>
    </lineage>
</organism>
<dbReference type="VEuPathDB" id="TriTrypDB:TcYC6_0048600"/>
<sequence length="152" mass="17027">MAACLAPGKWETLFLSQPGKDPCRPESHRPITLLSALLKLIERMIHRRLSALLPHHPREFGFAPPRSTSYVATLVIDKITRGLNEFGTVEYARPGGDAPTRRPRRHRLWSRLIFRLRSTPLTMGSYSACLTDFRALASNQTLVAQLPAGPLC</sequence>
<name>A0A2V2WR80_TRYCR</name>
<proteinExistence type="predicted"/>
<keyword evidence="1" id="KW-0808">Transferase</keyword>
<accession>A0A2V2WR80</accession>
<keyword evidence="1" id="KW-0548">Nucleotidyltransferase</keyword>
<dbReference type="EMBL" id="PRFC01000062">
    <property type="protein sequence ID" value="PWV11136.1"/>
    <property type="molecule type" value="Genomic_DNA"/>
</dbReference>
<comment type="caution">
    <text evidence="1">The sequence shown here is derived from an EMBL/GenBank/DDBJ whole genome shotgun (WGS) entry which is preliminary data.</text>
</comment>
<evidence type="ECO:0000313" key="2">
    <source>
        <dbReference type="Proteomes" id="UP000246078"/>
    </source>
</evidence>
<dbReference type="VEuPathDB" id="TriTrypDB:TcCL_NonESM11079"/>
<dbReference type="AlphaFoldDB" id="A0A2V2WR80"/>
<keyword evidence="1" id="KW-0695">RNA-directed DNA polymerase</keyword>
<dbReference type="VEuPathDB" id="TriTrypDB:C3747_62g210"/>